<dbReference type="AlphaFoldDB" id="A0A101IK66"/>
<dbReference type="Proteomes" id="UP000057043">
    <property type="component" value="Unassembled WGS sequence"/>
</dbReference>
<organism evidence="2 3">
    <name type="scientific">Methanothrix harundinacea</name>
    <dbReference type="NCBI Taxonomy" id="301375"/>
    <lineage>
        <taxon>Archaea</taxon>
        <taxon>Methanobacteriati</taxon>
        <taxon>Methanobacteriota</taxon>
        <taxon>Stenosarchaea group</taxon>
        <taxon>Methanomicrobia</taxon>
        <taxon>Methanotrichales</taxon>
        <taxon>Methanotrichaceae</taxon>
        <taxon>Methanothrix</taxon>
    </lineage>
</organism>
<reference evidence="2" key="1">
    <citation type="journal article" date="2015" name="MBio">
        <title>Genome-resolved metagenomic analysis reveals roles for candidate phyla and other microbial community members in biogeochemical transformations in oil reservoirs.</title>
        <authorList>
            <person name="Hu P."/>
            <person name="Tom L."/>
            <person name="Singh A."/>
            <person name="Thomas B.C."/>
            <person name="Baker B.J."/>
            <person name="Piceno Y.M."/>
            <person name="Andersen G.L."/>
            <person name="Banfield J.F."/>
        </authorList>
    </citation>
    <scope>NUCLEOTIDE SEQUENCE [LARGE SCALE GENOMIC DNA]</scope>
    <source>
        <strain evidence="2">56_747</strain>
    </source>
</reference>
<evidence type="ECO:0000313" key="4">
    <source>
        <dbReference type="Proteomes" id="UP000057043"/>
    </source>
</evidence>
<sequence>MGESVTVEIDKATYQEFEQLARSRGTKLEETLTEAIQAYLEQKKAYMKDPFFQIGKAGRSGLGDLAEAHDKYLYECDNEG</sequence>
<dbReference type="EMBL" id="LGHB01000009">
    <property type="protein sequence ID" value="KUK96722.1"/>
    <property type="molecule type" value="Genomic_DNA"/>
</dbReference>
<dbReference type="Proteomes" id="UP000053961">
    <property type="component" value="Unassembled WGS sequence"/>
</dbReference>
<proteinExistence type="predicted"/>
<name>A0A101IK66_9EURY</name>
<evidence type="ECO:0000313" key="2">
    <source>
        <dbReference type="EMBL" id="KUK96722.1"/>
    </source>
</evidence>
<accession>A0A101IK66</accession>
<evidence type="ECO:0000313" key="1">
    <source>
        <dbReference type="EMBL" id="KUK43463.1"/>
    </source>
</evidence>
<dbReference type="EMBL" id="LGFT01000070">
    <property type="protein sequence ID" value="KUK43463.1"/>
    <property type="molecule type" value="Genomic_DNA"/>
</dbReference>
<protein>
    <recommendedName>
        <fullName evidence="5">Ribbon-helix-helix protein CopG domain-containing protein</fullName>
    </recommendedName>
</protein>
<evidence type="ECO:0000313" key="3">
    <source>
        <dbReference type="Proteomes" id="UP000053961"/>
    </source>
</evidence>
<comment type="caution">
    <text evidence="2">The sequence shown here is derived from an EMBL/GenBank/DDBJ whole genome shotgun (WGS) entry which is preliminary data.</text>
</comment>
<dbReference type="PATRIC" id="fig|301375.6.peg.2296"/>
<evidence type="ECO:0008006" key="5">
    <source>
        <dbReference type="Google" id="ProtNLM"/>
    </source>
</evidence>
<gene>
    <name evidence="1" type="ORF">XD72_2152</name>
    <name evidence="2" type="ORF">XE07_0931</name>
</gene>
<reference evidence="3 4" key="2">
    <citation type="journal article" date="2015" name="MBio">
        <title>Genome-Resolved Metagenomic Analysis Reveals Roles for Candidate Phyla and Other Microbial Community Members in Biogeochemical Transformations in Oil Reservoirs.</title>
        <authorList>
            <person name="Hu P."/>
            <person name="Tom L."/>
            <person name="Singh A."/>
            <person name="Thomas B.C."/>
            <person name="Baker B.J."/>
            <person name="Piceno Y.M."/>
            <person name="Andersen G.L."/>
            <person name="Banfield J.F."/>
        </authorList>
    </citation>
    <scope>NUCLEOTIDE SEQUENCE [LARGE SCALE GENOMIC DNA]</scope>
    <source>
        <strain evidence="1">57_489</strain>
    </source>
</reference>